<organism evidence="2 3">
    <name type="scientific">Plantimonas leprariae</name>
    <dbReference type="NCBI Taxonomy" id="2615207"/>
    <lineage>
        <taxon>Bacteria</taxon>
        <taxon>Pseudomonadati</taxon>
        <taxon>Pseudomonadota</taxon>
        <taxon>Alphaproteobacteria</taxon>
        <taxon>Hyphomicrobiales</taxon>
        <taxon>Aurantimonadaceae</taxon>
        <taxon>Plantimonas</taxon>
    </lineage>
</organism>
<feature type="domain" description="TfoX N-terminal" evidence="1">
    <location>
        <begin position="8"/>
        <end position="101"/>
    </location>
</feature>
<dbReference type="RefSeq" id="WP_150968064.1">
    <property type="nucleotide sequence ID" value="NZ_VZDO01000002.1"/>
</dbReference>
<comment type="caution">
    <text evidence="2">The sequence shown here is derived from an EMBL/GenBank/DDBJ whole genome shotgun (WGS) entry which is preliminary data.</text>
</comment>
<evidence type="ECO:0000313" key="3">
    <source>
        <dbReference type="Proteomes" id="UP000432089"/>
    </source>
</evidence>
<dbReference type="Gene3D" id="3.30.1460.30">
    <property type="entry name" value="YgaC/TfoX-N like chaperone"/>
    <property type="match status" value="1"/>
</dbReference>
<sequence>MDEDLIRDLFTSEGPVSIRRMFGGHGIYLDGMIVAVDLRGDILLKADAETLPLFEAAGGRRWTYQREGRASVAMPYCFLPSEALDDPDLMAIWARRAREAALRAATKPKKRKARGRSRSA</sequence>
<dbReference type="InterPro" id="IPR007076">
    <property type="entry name" value="TfoX_N"/>
</dbReference>
<proteinExistence type="predicted"/>
<dbReference type="EMBL" id="VZDO01000002">
    <property type="protein sequence ID" value="KAB0681804.1"/>
    <property type="molecule type" value="Genomic_DNA"/>
</dbReference>
<gene>
    <name evidence="2" type="ORF">F6X38_02980</name>
</gene>
<protein>
    <submittedName>
        <fullName evidence="2">TfoX/Sxy family protein</fullName>
    </submittedName>
</protein>
<evidence type="ECO:0000313" key="2">
    <source>
        <dbReference type="EMBL" id="KAB0681804.1"/>
    </source>
</evidence>
<evidence type="ECO:0000259" key="1">
    <source>
        <dbReference type="Pfam" id="PF04993"/>
    </source>
</evidence>
<dbReference type="Proteomes" id="UP000432089">
    <property type="component" value="Unassembled WGS sequence"/>
</dbReference>
<dbReference type="Pfam" id="PF04993">
    <property type="entry name" value="TfoX_N"/>
    <property type="match status" value="1"/>
</dbReference>
<dbReference type="AlphaFoldDB" id="A0A7V7TXJ3"/>
<accession>A0A7V7TXJ3</accession>
<keyword evidence="3" id="KW-1185">Reference proteome</keyword>
<dbReference type="SUPFAM" id="SSF159894">
    <property type="entry name" value="YgaC/TfoX-N like"/>
    <property type="match status" value="1"/>
</dbReference>
<reference evidence="2 3" key="1">
    <citation type="submission" date="2019-09" db="EMBL/GenBank/DDBJ databases">
        <title>YIM 132180 draft genome.</title>
        <authorList>
            <person name="Zhang K."/>
        </authorList>
    </citation>
    <scope>NUCLEOTIDE SEQUENCE [LARGE SCALE GENOMIC DNA]</scope>
    <source>
        <strain evidence="2 3">YIM 132180</strain>
    </source>
</reference>
<name>A0A7V7TXJ3_9HYPH</name>